<evidence type="ECO:0000256" key="3">
    <source>
        <dbReference type="PIRNR" id="PIRNR028729"/>
    </source>
</evidence>
<dbReference type="GO" id="GO:0006511">
    <property type="term" value="P:ubiquitin-dependent protein catabolic process"/>
    <property type="evidence" value="ECO:0007669"/>
    <property type="project" value="InterPro"/>
</dbReference>
<reference evidence="7" key="1">
    <citation type="submission" date="2021-09" db="EMBL/GenBank/DDBJ databases">
        <authorList>
            <consortium name="AG Swart"/>
            <person name="Singh M."/>
            <person name="Singh A."/>
            <person name="Seah K."/>
            <person name="Emmerich C."/>
        </authorList>
    </citation>
    <scope>NUCLEOTIDE SEQUENCE</scope>
    <source>
        <strain evidence="7">ATCC30299</strain>
    </source>
</reference>
<dbReference type="EMBL" id="CAJZBQ010000009">
    <property type="protein sequence ID" value="CAG9312822.1"/>
    <property type="molecule type" value="Genomic_DNA"/>
</dbReference>
<dbReference type="InterPro" id="IPR016072">
    <property type="entry name" value="Skp1_comp_dimer"/>
</dbReference>
<accession>A0AAU9IH79</accession>
<evidence type="ECO:0000256" key="4">
    <source>
        <dbReference type="SAM" id="MobiDB-lite"/>
    </source>
</evidence>
<dbReference type="InterPro" id="IPR001232">
    <property type="entry name" value="SKP1-like"/>
</dbReference>
<dbReference type="InterPro" id="IPR036296">
    <property type="entry name" value="SKP1-like_dim_sf"/>
</dbReference>
<proteinExistence type="inferred from homology"/>
<gene>
    <name evidence="7" type="ORF">BSTOLATCC_MIC7614</name>
</gene>
<dbReference type="InterPro" id="IPR016073">
    <property type="entry name" value="Skp1_comp_POZ"/>
</dbReference>
<evidence type="ECO:0000259" key="6">
    <source>
        <dbReference type="Pfam" id="PF03931"/>
    </source>
</evidence>
<evidence type="ECO:0000313" key="7">
    <source>
        <dbReference type="EMBL" id="CAG9312822.1"/>
    </source>
</evidence>
<dbReference type="PANTHER" id="PTHR11165">
    <property type="entry name" value="SKP1"/>
    <property type="match status" value="1"/>
</dbReference>
<dbReference type="SUPFAM" id="SSF54695">
    <property type="entry name" value="POZ domain"/>
    <property type="match status" value="1"/>
</dbReference>
<evidence type="ECO:0000259" key="5">
    <source>
        <dbReference type="Pfam" id="PF01466"/>
    </source>
</evidence>
<name>A0AAU9IH79_9CILI</name>
<dbReference type="InterPro" id="IPR016897">
    <property type="entry name" value="SKP1"/>
</dbReference>
<evidence type="ECO:0000256" key="2">
    <source>
        <dbReference type="ARBA" id="ARBA00022786"/>
    </source>
</evidence>
<feature type="domain" description="SKP1 component POZ" evidence="6">
    <location>
        <begin position="24"/>
        <end position="64"/>
    </location>
</feature>
<comment type="pathway">
    <text evidence="3">Protein modification; protein ubiquitination.</text>
</comment>
<organism evidence="7 8">
    <name type="scientific">Blepharisma stoltei</name>
    <dbReference type="NCBI Taxonomy" id="1481888"/>
    <lineage>
        <taxon>Eukaryota</taxon>
        <taxon>Sar</taxon>
        <taxon>Alveolata</taxon>
        <taxon>Ciliophora</taxon>
        <taxon>Postciliodesmatophora</taxon>
        <taxon>Heterotrichea</taxon>
        <taxon>Heterotrichida</taxon>
        <taxon>Blepharismidae</taxon>
        <taxon>Blepharisma</taxon>
    </lineage>
</organism>
<protein>
    <recommendedName>
        <fullName evidence="9">SKP1-like protein</fullName>
    </recommendedName>
</protein>
<comment type="similarity">
    <text evidence="1 3">Belongs to the SKP1 family.</text>
</comment>
<sequence length="171" mass="19750">MASENSPITFVTKEGDRVQSISKFKNLSILVKNVIEDCEQGEDIPIAQVSTNMLNRILEYAQHHDFIPPEPLEKPLKTSKIEEILSDPWDVEFLKSFDDDGLADLMFALNYLDVACLMEICFAYIATKFRGKDPNQIRAEYGIEEEFTREEDEKIKRENPWTQDEAIDRVS</sequence>
<dbReference type="PIRSF" id="PIRSF028729">
    <property type="entry name" value="E3_ubiquit_lig_SCF_Skp"/>
    <property type="match status" value="1"/>
</dbReference>
<dbReference type="AlphaFoldDB" id="A0AAU9IH79"/>
<dbReference type="Pfam" id="PF03931">
    <property type="entry name" value="Skp1_POZ"/>
    <property type="match status" value="1"/>
</dbReference>
<dbReference type="SUPFAM" id="SSF81382">
    <property type="entry name" value="Skp1 dimerisation domain-like"/>
    <property type="match status" value="1"/>
</dbReference>
<evidence type="ECO:0008006" key="9">
    <source>
        <dbReference type="Google" id="ProtNLM"/>
    </source>
</evidence>
<dbReference type="SMART" id="SM00512">
    <property type="entry name" value="Skp1"/>
    <property type="match status" value="1"/>
</dbReference>
<keyword evidence="2 3" id="KW-0833">Ubl conjugation pathway</keyword>
<dbReference type="Gene3D" id="3.30.710.10">
    <property type="entry name" value="Potassium Channel Kv1.1, Chain A"/>
    <property type="match status" value="1"/>
</dbReference>
<dbReference type="InterPro" id="IPR011333">
    <property type="entry name" value="SKP1/BTB/POZ_sf"/>
</dbReference>
<feature type="domain" description="SKP1 component dimerisation" evidence="5">
    <location>
        <begin position="117"/>
        <end position="161"/>
    </location>
</feature>
<comment type="caution">
    <text evidence="7">The sequence shown here is derived from an EMBL/GenBank/DDBJ whole genome shotgun (WGS) entry which is preliminary data.</text>
</comment>
<evidence type="ECO:0000313" key="8">
    <source>
        <dbReference type="Proteomes" id="UP001162131"/>
    </source>
</evidence>
<feature type="region of interest" description="Disordered" evidence="4">
    <location>
        <begin position="148"/>
        <end position="171"/>
    </location>
</feature>
<keyword evidence="8" id="KW-1185">Reference proteome</keyword>
<dbReference type="Pfam" id="PF01466">
    <property type="entry name" value="Skp1"/>
    <property type="match status" value="1"/>
</dbReference>
<dbReference type="Proteomes" id="UP001162131">
    <property type="component" value="Unassembled WGS sequence"/>
</dbReference>
<evidence type="ECO:0000256" key="1">
    <source>
        <dbReference type="ARBA" id="ARBA00009993"/>
    </source>
</evidence>